<dbReference type="InterPro" id="IPR018391">
    <property type="entry name" value="PQQ_b-propeller_rpt"/>
</dbReference>
<organism evidence="3 4">
    <name type="scientific">Natronorubrum bangense</name>
    <dbReference type="NCBI Taxonomy" id="61858"/>
    <lineage>
        <taxon>Archaea</taxon>
        <taxon>Methanobacteriati</taxon>
        <taxon>Methanobacteriota</taxon>
        <taxon>Stenosarchaea group</taxon>
        <taxon>Halobacteria</taxon>
        <taxon>Halobacteriales</taxon>
        <taxon>Natrialbaceae</taxon>
        <taxon>Natronorubrum</taxon>
    </lineage>
</organism>
<feature type="domain" description="Pyrrolo-quinoline quinone repeat" evidence="2">
    <location>
        <begin position="278"/>
        <end position="406"/>
    </location>
</feature>
<evidence type="ECO:0000256" key="1">
    <source>
        <dbReference type="SAM" id="MobiDB-lite"/>
    </source>
</evidence>
<accession>A0A4D6HNR2</accession>
<dbReference type="KEGG" id="nbg:DV706_11925"/>
<proteinExistence type="predicted"/>
<dbReference type="PANTHER" id="PTHR34512">
    <property type="entry name" value="CELL SURFACE PROTEIN"/>
    <property type="match status" value="1"/>
</dbReference>
<dbReference type="InterPro" id="IPR011047">
    <property type="entry name" value="Quinoprotein_ADH-like_sf"/>
</dbReference>
<dbReference type="Pfam" id="PF13360">
    <property type="entry name" value="PQQ_2"/>
    <property type="match status" value="1"/>
</dbReference>
<feature type="region of interest" description="Disordered" evidence="1">
    <location>
        <begin position="37"/>
        <end position="68"/>
    </location>
</feature>
<name>A0A4D6HNR2_9EURY</name>
<evidence type="ECO:0000259" key="2">
    <source>
        <dbReference type="Pfam" id="PF13360"/>
    </source>
</evidence>
<gene>
    <name evidence="3" type="ORF">DV706_11925</name>
</gene>
<evidence type="ECO:0000313" key="3">
    <source>
        <dbReference type="EMBL" id="QCC55115.1"/>
    </source>
</evidence>
<evidence type="ECO:0000313" key="4">
    <source>
        <dbReference type="Proteomes" id="UP000296822"/>
    </source>
</evidence>
<dbReference type="Gene3D" id="2.40.10.480">
    <property type="match status" value="2"/>
</dbReference>
<dbReference type="Proteomes" id="UP000296822">
    <property type="component" value="Chromosome"/>
</dbReference>
<dbReference type="SUPFAM" id="SSF50998">
    <property type="entry name" value="Quinoprotein alcohol dehydrogenase-like"/>
    <property type="match status" value="2"/>
</dbReference>
<dbReference type="EMBL" id="CP031305">
    <property type="protein sequence ID" value="QCC55115.1"/>
    <property type="molecule type" value="Genomic_DNA"/>
</dbReference>
<dbReference type="AlphaFoldDB" id="A0A4D6HNR2"/>
<feature type="compositionally biased region" description="Acidic residues" evidence="1">
    <location>
        <begin position="44"/>
        <end position="60"/>
    </location>
</feature>
<dbReference type="InterPro" id="IPR002372">
    <property type="entry name" value="PQQ_rpt_dom"/>
</dbReference>
<dbReference type="InterPro" id="IPR015943">
    <property type="entry name" value="WD40/YVTN_repeat-like_dom_sf"/>
</dbReference>
<sequence length="409" mass="44134">MVIYLFALNGTIMVTQLSRRQWLGTCATVAGTTAIAGCSGSDENGNEEDEHGDSDGEESSSSDWPMYGVDLQNTGYHPDATGPAGDEVIERKVIDTEMTGLYPITIGDGMLYGTNAGQSIYALKLETEEIKWKGNVGGSTIVHDEMIYGPVSDETLYGYDTDSGDQWESEQNNSVSAFVTQPIPTSDGIFIASDDAIWRFDFDTGESTKVIDTPLANVTTEWPAFDDKTLYIGRSAGLHAINVDTPEIEWTFEPDNGGSVAASNPVVVDGTVYVVNTEERLHAIDTDTGEEEWAVDVDIAGGSPAVAEGMVYLTGPRSVVAVDINSGSIEWEAGDDVALEPYDAVVASGICYVATSFRMWGYDADSGDLIWKYERPDDSEIRFSASPTVFDDTIYAPSSDDTLYAIEDA</sequence>
<dbReference type="Gene3D" id="2.130.10.10">
    <property type="entry name" value="YVTN repeat-like/Quinoprotein amine dehydrogenase"/>
    <property type="match status" value="1"/>
</dbReference>
<dbReference type="SMART" id="SM00564">
    <property type="entry name" value="PQQ"/>
    <property type="match status" value="6"/>
</dbReference>
<dbReference type="PANTHER" id="PTHR34512:SF30">
    <property type="entry name" value="OUTER MEMBRANE PROTEIN ASSEMBLY FACTOR BAMB"/>
    <property type="match status" value="1"/>
</dbReference>
<reference evidence="3 4" key="1">
    <citation type="journal article" date="2019" name="Nat. Commun.">
        <title>A new type of DNA phosphorothioation-based antiviral system in archaea.</title>
        <authorList>
            <person name="Xiong L."/>
            <person name="Liu S."/>
            <person name="Chen S."/>
            <person name="Xiao Y."/>
            <person name="Zhu B."/>
            <person name="Gao Y."/>
            <person name="Zhang Y."/>
            <person name="Chen B."/>
            <person name="Luo J."/>
            <person name="Deng Z."/>
            <person name="Chen X."/>
            <person name="Wang L."/>
            <person name="Chen S."/>
        </authorList>
    </citation>
    <scope>NUCLEOTIDE SEQUENCE [LARGE SCALE GENOMIC DNA]</scope>
    <source>
        <strain evidence="3 4">JCM 10635</strain>
    </source>
</reference>
<protein>
    <recommendedName>
        <fullName evidence="2">Pyrrolo-quinoline quinone repeat domain-containing protein</fullName>
    </recommendedName>
</protein>